<dbReference type="Pfam" id="PF26604">
    <property type="entry name" value="CBU_0592"/>
    <property type="match status" value="1"/>
</dbReference>
<dbReference type="Proteomes" id="UP000294835">
    <property type="component" value="Unassembled WGS sequence"/>
</dbReference>
<organism evidence="3 4">
    <name type="scientific">Rhodovulum marinum</name>
    <dbReference type="NCBI Taxonomy" id="320662"/>
    <lineage>
        <taxon>Bacteria</taxon>
        <taxon>Pseudomonadati</taxon>
        <taxon>Pseudomonadota</taxon>
        <taxon>Alphaproteobacteria</taxon>
        <taxon>Rhodobacterales</taxon>
        <taxon>Paracoccaceae</taxon>
        <taxon>Rhodovulum</taxon>
    </lineage>
</organism>
<dbReference type="RefSeq" id="WP_132461452.1">
    <property type="nucleotide sequence ID" value="NZ_SLXP01000003.1"/>
</dbReference>
<accession>A0A4R2Q3M5</accession>
<keyword evidence="1" id="KW-1133">Transmembrane helix</keyword>
<keyword evidence="4" id="KW-1185">Reference proteome</keyword>
<name>A0A4R2Q3M5_9RHOB</name>
<feature type="transmembrane region" description="Helical" evidence="1">
    <location>
        <begin position="68"/>
        <end position="85"/>
    </location>
</feature>
<reference evidence="3 4" key="1">
    <citation type="submission" date="2019-03" db="EMBL/GenBank/DDBJ databases">
        <title>Genomic Encyclopedia of Type Strains, Phase IV (KMG-IV): sequencing the most valuable type-strain genomes for metagenomic binning, comparative biology and taxonomic classification.</title>
        <authorList>
            <person name="Goeker M."/>
        </authorList>
    </citation>
    <scope>NUCLEOTIDE SEQUENCE [LARGE SCALE GENOMIC DNA]</scope>
    <source>
        <strain evidence="3 4">DSM 18063</strain>
    </source>
</reference>
<evidence type="ECO:0000313" key="4">
    <source>
        <dbReference type="Proteomes" id="UP000294835"/>
    </source>
</evidence>
<comment type="caution">
    <text evidence="3">The sequence shown here is derived from an EMBL/GenBank/DDBJ whole genome shotgun (WGS) entry which is preliminary data.</text>
</comment>
<evidence type="ECO:0000313" key="3">
    <source>
        <dbReference type="EMBL" id="TCP42318.1"/>
    </source>
</evidence>
<evidence type="ECO:0000259" key="2">
    <source>
        <dbReference type="Pfam" id="PF26604"/>
    </source>
</evidence>
<dbReference type="InterPro" id="IPR058058">
    <property type="entry name" value="CBU_0592-like"/>
</dbReference>
<gene>
    <name evidence="3" type="ORF">EV662_103225</name>
</gene>
<protein>
    <recommendedName>
        <fullName evidence="2">CBU-0592-like domain-containing protein</fullName>
    </recommendedName>
</protein>
<feature type="transmembrane region" description="Helical" evidence="1">
    <location>
        <begin position="6"/>
        <end position="32"/>
    </location>
</feature>
<proteinExistence type="predicted"/>
<keyword evidence="1" id="KW-0812">Transmembrane</keyword>
<dbReference type="OrthoDB" id="7876943at2"/>
<sequence>MEYEVAFSVTADALCRAVGLMGFALYVAGFYCLSVGRIDTQRPLYFGLVLAASTCVMVSMIADFNLSAALIQGFYMMMSLGAICLRWRAWASNALPAKTARPGASASHGSRTGIACQPAMEVQFASPLPSR</sequence>
<dbReference type="EMBL" id="SLXP01000003">
    <property type="protein sequence ID" value="TCP42318.1"/>
    <property type="molecule type" value="Genomic_DNA"/>
</dbReference>
<feature type="transmembrane region" description="Helical" evidence="1">
    <location>
        <begin position="44"/>
        <end position="62"/>
    </location>
</feature>
<evidence type="ECO:0000256" key="1">
    <source>
        <dbReference type="SAM" id="Phobius"/>
    </source>
</evidence>
<keyword evidence="1" id="KW-0472">Membrane</keyword>
<dbReference type="NCBIfam" id="NF047864">
    <property type="entry name" value="CBU_0592_membra"/>
    <property type="match status" value="1"/>
</dbReference>
<feature type="domain" description="CBU-0592-like" evidence="2">
    <location>
        <begin position="16"/>
        <end position="88"/>
    </location>
</feature>
<dbReference type="AlphaFoldDB" id="A0A4R2Q3M5"/>